<evidence type="ECO:0000313" key="2">
    <source>
        <dbReference type="Proteomes" id="UP001062846"/>
    </source>
</evidence>
<name>A0ACC0N1T8_RHOML</name>
<dbReference type="Proteomes" id="UP001062846">
    <property type="component" value="Chromosome 7"/>
</dbReference>
<comment type="caution">
    <text evidence="1">The sequence shown here is derived from an EMBL/GenBank/DDBJ whole genome shotgun (WGS) entry which is preliminary data.</text>
</comment>
<proteinExistence type="predicted"/>
<evidence type="ECO:0000313" key="1">
    <source>
        <dbReference type="EMBL" id="KAI8547282.1"/>
    </source>
</evidence>
<protein>
    <submittedName>
        <fullName evidence="1">Uncharacterized protein</fullName>
    </submittedName>
</protein>
<dbReference type="EMBL" id="CM046394">
    <property type="protein sequence ID" value="KAI8547282.1"/>
    <property type="molecule type" value="Genomic_DNA"/>
</dbReference>
<accession>A0ACC0N1T8</accession>
<reference evidence="1" key="1">
    <citation type="submission" date="2022-02" db="EMBL/GenBank/DDBJ databases">
        <title>Plant Genome Project.</title>
        <authorList>
            <person name="Zhang R.-G."/>
        </authorList>
    </citation>
    <scope>NUCLEOTIDE SEQUENCE</scope>
    <source>
        <strain evidence="1">AT1</strain>
    </source>
</reference>
<keyword evidence="2" id="KW-1185">Reference proteome</keyword>
<sequence>MCKRDAESVDHLLIHCPMAWELWTIVLSWFAMRWVMSRSVMELLIAWRGEKVGKAEASWFLISLCLMWIIWQERNSRCFDGVENPLYRIKSFLVLGQERFCIGLSVSFLLEVYRAFLYTGDIPLIPSSI</sequence>
<organism evidence="1 2">
    <name type="scientific">Rhododendron molle</name>
    <name type="common">Chinese azalea</name>
    <name type="synonym">Azalea mollis</name>
    <dbReference type="NCBI Taxonomy" id="49168"/>
    <lineage>
        <taxon>Eukaryota</taxon>
        <taxon>Viridiplantae</taxon>
        <taxon>Streptophyta</taxon>
        <taxon>Embryophyta</taxon>
        <taxon>Tracheophyta</taxon>
        <taxon>Spermatophyta</taxon>
        <taxon>Magnoliopsida</taxon>
        <taxon>eudicotyledons</taxon>
        <taxon>Gunneridae</taxon>
        <taxon>Pentapetalae</taxon>
        <taxon>asterids</taxon>
        <taxon>Ericales</taxon>
        <taxon>Ericaceae</taxon>
        <taxon>Ericoideae</taxon>
        <taxon>Rhodoreae</taxon>
        <taxon>Rhododendron</taxon>
    </lineage>
</organism>
<gene>
    <name evidence="1" type="ORF">RHMOL_Rhmol07G0182900</name>
</gene>